<reference evidence="6 7" key="1">
    <citation type="submission" date="2007-06" db="EMBL/GenBank/DDBJ databases">
        <authorList>
            <person name="Shimkets L."/>
            <person name="Ferriera S."/>
            <person name="Johnson J."/>
            <person name="Kravitz S."/>
            <person name="Beeson K."/>
            <person name="Sutton G."/>
            <person name="Rogers Y.-H."/>
            <person name="Friedman R."/>
            <person name="Frazier M."/>
            <person name="Venter J.C."/>
        </authorList>
    </citation>
    <scope>NUCLEOTIDE SEQUENCE [LARGE SCALE GENOMIC DNA]</scope>
    <source>
        <strain evidence="6 7">SIR-1</strain>
    </source>
</reference>
<evidence type="ECO:0000259" key="5">
    <source>
        <dbReference type="SMART" id="SM00893"/>
    </source>
</evidence>
<dbReference type="InterPro" id="IPR014730">
    <property type="entry name" value="ETF_a/b_N"/>
</dbReference>
<keyword evidence="3" id="KW-0813">Transport</keyword>
<evidence type="ECO:0000256" key="4">
    <source>
        <dbReference type="ARBA" id="ARBA00022982"/>
    </source>
</evidence>
<evidence type="ECO:0000313" key="7">
    <source>
        <dbReference type="Proteomes" id="UP000005801"/>
    </source>
</evidence>
<keyword evidence="7" id="KW-1185">Reference proteome</keyword>
<evidence type="ECO:0000256" key="2">
    <source>
        <dbReference type="ARBA" id="ARBA00016797"/>
    </source>
</evidence>
<dbReference type="SUPFAM" id="SSF52402">
    <property type="entry name" value="Adenine nucleotide alpha hydrolases-like"/>
    <property type="match status" value="1"/>
</dbReference>
<dbReference type="AlphaFoldDB" id="A6G2L1"/>
<protein>
    <recommendedName>
        <fullName evidence="2">Electron transfer flavoprotein subunit beta</fullName>
    </recommendedName>
</protein>
<dbReference type="CDD" id="cd01714">
    <property type="entry name" value="ETF_beta"/>
    <property type="match status" value="1"/>
</dbReference>
<dbReference type="STRING" id="391625.PPSIR1_22941"/>
<dbReference type="InterPro" id="IPR012255">
    <property type="entry name" value="ETF_b"/>
</dbReference>
<dbReference type="GO" id="GO:0009055">
    <property type="term" value="F:electron transfer activity"/>
    <property type="evidence" value="ECO:0007669"/>
    <property type="project" value="InterPro"/>
</dbReference>
<evidence type="ECO:0000313" key="6">
    <source>
        <dbReference type="EMBL" id="EDM79948.1"/>
    </source>
</evidence>
<accession>A6G2L1</accession>
<dbReference type="PANTHER" id="PTHR21294:SF8">
    <property type="entry name" value="ELECTRON TRANSFER FLAVOPROTEIN SUBUNIT BETA"/>
    <property type="match status" value="1"/>
</dbReference>
<proteinExistence type="inferred from homology"/>
<dbReference type="Gene3D" id="3.40.50.620">
    <property type="entry name" value="HUPs"/>
    <property type="match status" value="1"/>
</dbReference>
<comment type="similarity">
    <text evidence="1">Belongs to the ETF beta-subunit/FixA family.</text>
</comment>
<gene>
    <name evidence="6" type="ORF">PPSIR1_22941</name>
</gene>
<dbReference type="InterPro" id="IPR033948">
    <property type="entry name" value="ETF_beta_N"/>
</dbReference>
<dbReference type="InterPro" id="IPR014729">
    <property type="entry name" value="Rossmann-like_a/b/a_fold"/>
</dbReference>
<name>A6G2L1_9BACT</name>
<dbReference type="EMBL" id="ABCS01000015">
    <property type="protein sequence ID" value="EDM79948.1"/>
    <property type="molecule type" value="Genomic_DNA"/>
</dbReference>
<dbReference type="eggNOG" id="COG2086">
    <property type="taxonomic scope" value="Bacteria"/>
</dbReference>
<evidence type="ECO:0000256" key="3">
    <source>
        <dbReference type="ARBA" id="ARBA00022448"/>
    </source>
</evidence>
<dbReference type="PANTHER" id="PTHR21294">
    <property type="entry name" value="ELECTRON TRANSFER FLAVOPROTEIN BETA-SUBUNIT"/>
    <property type="match status" value="1"/>
</dbReference>
<dbReference type="Proteomes" id="UP000005801">
    <property type="component" value="Unassembled WGS sequence"/>
</dbReference>
<organism evidence="6 7">
    <name type="scientific">Plesiocystis pacifica SIR-1</name>
    <dbReference type="NCBI Taxonomy" id="391625"/>
    <lineage>
        <taxon>Bacteria</taxon>
        <taxon>Pseudomonadati</taxon>
        <taxon>Myxococcota</taxon>
        <taxon>Polyangia</taxon>
        <taxon>Nannocystales</taxon>
        <taxon>Nannocystaceae</taxon>
        <taxon>Plesiocystis</taxon>
    </lineage>
</organism>
<feature type="domain" description="Electron transfer flavoprotein alpha/beta-subunit N-terminal" evidence="5">
    <location>
        <begin position="17"/>
        <end position="231"/>
    </location>
</feature>
<evidence type="ECO:0000256" key="1">
    <source>
        <dbReference type="ARBA" id="ARBA00007557"/>
    </source>
</evidence>
<dbReference type="PIRSF" id="PIRSF000090">
    <property type="entry name" value="Beta-ETF"/>
    <property type="match status" value="1"/>
</dbReference>
<sequence>MTVKRIPDPDENLKFANGGLDLSSVKWVPNAFDEYAVETALRLAEDVGSKKTKHAEIIVLSICPAKQRQHMTQFLAMGGDRGVIVDANDADYDTAAIAKMIAKVAQDEGVDMVITGKLSQDNEGNQVGQRVAALLGWPQACFAAEVDWDQGSNSLKVAREVDDGVETKQVPLPALVTVDLRVVLPTSVRNGINPADHKFTDGPRLASLRGITMAKRKKVKTVTPADLGVESAGGEKTTTINKPAARAAGQMVGSVEELVEKLATEAKVL</sequence>
<keyword evidence="4" id="KW-0249">Electron transport</keyword>
<dbReference type="SMART" id="SM00893">
    <property type="entry name" value="ETF"/>
    <property type="match status" value="1"/>
</dbReference>
<dbReference type="Pfam" id="PF01012">
    <property type="entry name" value="ETF"/>
    <property type="match status" value="1"/>
</dbReference>
<comment type="caution">
    <text evidence="6">The sequence shown here is derived from an EMBL/GenBank/DDBJ whole genome shotgun (WGS) entry which is preliminary data.</text>
</comment>